<name>A0A163J265_DIDRA</name>
<comment type="caution">
    <text evidence="3">The sequence shown here is derived from an EMBL/GenBank/DDBJ whole genome shotgun (WGS) entry which is preliminary data.</text>
</comment>
<reference evidence="3 4" key="1">
    <citation type="journal article" date="2016" name="Sci. Rep.">
        <title>Draft genome sequencing and secretome analysis of fungal phytopathogen Ascochyta rabiei provides insight into the necrotrophic effector repertoire.</title>
        <authorList>
            <person name="Verma S."/>
            <person name="Gazara R.K."/>
            <person name="Nizam S."/>
            <person name="Parween S."/>
            <person name="Chattopadhyay D."/>
            <person name="Verma P.K."/>
        </authorList>
    </citation>
    <scope>NUCLEOTIDE SEQUENCE [LARGE SCALE GENOMIC DNA]</scope>
    <source>
        <strain evidence="3 4">ArDII</strain>
    </source>
</reference>
<protein>
    <submittedName>
        <fullName evidence="3">Uncharacterized protein</fullName>
    </submittedName>
</protein>
<evidence type="ECO:0000256" key="2">
    <source>
        <dbReference type="SAM" id="SignalP"/>
    </source>
</evidence>
<feature type="region of interest" description="Disordered" evidence="1">
    <location>
        <begin position="172"/>
        <end position="212"/>
    </location>
</feature>
<gene>
    <name evidence="3" type="ORF">ST47_g2752</name>
</gene>
<organism evidence="3 4">
    <name type="scientific">Didymella rabiei</name>
    <name type="common">Chickpea ascochyta blight fungus</name>
    <name type="synonym">Mycosphaerella rabiei</name>
    <dbReference type="NCBI Taxonomy" id="5454"/>
    <lineage>
        <taxon>Eukaryota</taxon>
        <taxon>Fungi</taxon>
        <taxon>Dikarya</taxon>
        <taxon>Ascomycota</taxon>
        <taxon>Pezizomycotina</taxon>
        <taxon>Dothideomycetes</taxon>
        <taxon>Pleosporomycetidae</taxon>
        <taxon>Pleosporales</taxon>
        <taxon>Pleosporineae</taxon>
        <taxon>Didymellaceae</taxon>
        <taxon>Ascochyta</taxon>
    </lineage>
</organism>
<feature type="chain" id="PRO_5043590356" evidence="2">
    <location>
        <begin position="17"/>
        <end position="241"/>
    </location>
</feature>
<dbReference type="Proteomes" id="UP000076837">
    <property type="component" value="Unassembled WGS sequence"/>
</dbReference>
<feature type="compositionally biased region" description="Basic and acidic residues" evidence="1">
    <location>
        <begin position="173"/>
        <end position="191"/>
    </location>
</feature>
<sequence>MKLTSLVLRVTSFVLAAGGMTMDELAIDFKMIDDSGNVVSPDKSTALAVRVGTDKMLQGSYAFLVFNNTGANESEPSVYTLRPGLVSSSEPIMLSGKEVFELVNANQSSSLASPVLTMPTKDISVLSSAIQLLVNTTDGQAQDLPSLLKGPLTSLNAVAGILPGTASQALLKRSLDQRDKERPTKTRENKGRKSARPTKPVNITLNLGNGTRNGAHGGGEMLQQGAFLTWICAALLVFAAA</sequence>
<evidence type="ECO:0000313" key="3">
    <source>
        <dbReference type="EMBL" id="KZM26090.1"/>
    </source>
</evidence>
<keyword evidence="4" id="KW-1185">Reference proteome</keyword>
<evidence type="ECO:0000313" key="4">
    <source>
        <dbReference type="Proteomes" id="UP000076837"/>
    </source>
</evidence>
<evidence type="ECO:0000256" key="1">
    <source>
        <dbReference type="SAM" id="MobiDB-lite"/>
    </source>
</evidence>
<dbReference type="EMBL" id="JYNV01000115">
    <property type="protein sequence ID" value="KZM26090.1"/>
    <property type="molecule type" value="Genomic_DNA"/>
</dbReference>
<accession>A0A163J265</accession>
<dbReference type="AlphaFoldDB" id="A0A163J265"/>
<dbReference type="OrthoDB" id="3684928at2759"/>
<keyword evidence="2" id="KW-0732">Signal</keyword>
<proteinExistence type="predicted"/>
<feature type="signal peptide" evidence="2">
    <location>
        <begin position="1"/>
        <end position="16"/>
    </location>
</feature>